<name>A0A8J7U3D2_9BACT</name>
<protein>
    <submittedName>
        <fullName evidence="1">Uncharacterized protein</fullName>
    </submittedName>
</protein>
<dbReference type="RefSeq" id="WP_207860222.1">
    <property type="nucleotide sequence ID" value="NZ_JAFREP010000016.1"/>
</dbReference>
<proteinExistence type="predicted"/>
<dbReference type="AlphaFoldDB" id="A0A8J7U3D2"/>
<comment type="caution">
    <text evidence="1">The sequence shown here is derived from an EMBL/GenBank/DDBJ whole genome shotgun (WGS) entry which is preliminary data.</text>
</comment>
<reference evidence="1" key="1">
    <citation type="submission" date="2021-03" db="EMBL/GenBank/DDBJ databases">
        <authorList>
            <person name="Wang G."/>
        </authorList>
    </citation>
    <scope>NUCLEOTIDE SEQUENCE</scope>
    <source>
        <strain evidence="1">KCTC 12899</strain>
    </source>
</reference>
<keyword evidence="2" id="KW-1185">Reference proteome</keyword>
<accession>A0A8J7U3D2</accession>
<sequence>MAPEIHDRLHITDDFKPYDFAVNERPSREAELDIDPLYRDRCLIHAIHGGDTIPRPFYNSLVARGPDGIEDVLSNVYFAEKDWGTFQIAARLAHYLGLNGYLRINVARALMDFGRFPGMTPPDAGHLDRFAINYPFSYYLDHEQKTSLLQNIYDRTSRYYEQQAPGKLLILGVHTYDTHNPSDGDGHAGPGTVRPEVSIIYRALSFQAKARMPYGLFDRLFIDELAEFTADRRLTARMALTLEKNGIGVGLNFPYLLPNGSFEVRGQIWTFFSFLRERFENRYPHKRGLTPYELVWDMLMDTNLRGTQSEGLRSYLHMYREPPKNQLRLYRAAQRAYCDIETFLNRNRREIMTDFRFSPNRLSSLAIEVRKDLIWRFEDRLCRKPVLGPEGLIRENVDRIAHLISSAIAVYFNKDRGPILER</sequence>
<dbReference type="Proteomes" id="UP000664417">
    <property type="component" value="Unassembled WGS sequence"/>
</dbReference>
<evidence type="ECO:0000313" key="1">
    <source>
        <dbReference type="EMBL" id="MBO1320268.1"/>
    </source>
</evidence>
<organism evidence="1 2">
    <name type="scientific">Acanthopleuribacter pedis</name>
    <dbReference type="NCBI Taxonomy" id="442870"/>
    <lineage>
        <taxon>Bacteria</taxon>
        <taxon>Pseudomonadati</taxon>
        <taxon>Acidobacteriota</taxon>
        <taxon>Holophagae</taxon>
        <taxon>Acanthopleuribacterales</taxon>
        <taxon>Acanthopleuribacteraceae</taxon>
        <taxon>Acanthopleuribacter</taxon>
    </lineage>
</organism>
<dbReference type="Gene3D" id="3.40.630.40">
    <property type="entry name" value="Zn-dependent exopeptidases"/>
    <property type="match status" value="1"/>
</dbReference>
<dbReference type="EMBL" id="JAFREP010000016">
    <property type="protein sequence ID" value="MBO1320268.1"/>
    <property type="molecule type" value="Genomic_DNA"/>
</dbReference>
<evidence type="ECO:0000313" key="2">
    <source>
        <dbReference type="Proteomes" id="UP000664417"/>
    </source>
</evidence>
<gene>
    <name evidence="1" type="ORF">J3U88_17465</name>
</gene>